<reference evidence="2" key="2">
    <citation type="journal article" date="2021" name="PeerJ">
        <title>Extensive microbial diversity within the chicken gut microbiome revealed by metagenomics and culture.</title>
        <authorList>
            <person name="Gilroy R."/>
            <person name="Ravi A."/>
            <person name="Getino M."/>
            <person name="Pursley I."/>
            <person name="Horton D.L."/>
            <person name="Alikhan N.F."/>
            <person name="Baker D."/>
            <person name="Gharbi K."/>
            <person name="Hall N."/>
            <person name="Watson M."/>
            <person name="Adriaenssens E.M."/>
            <person name="Foster-Nyarko E."/>
            <person name="Jarju S."/>
            <person name="Secka A."/>
            <person name="Antonio M."/>
            <person name="Oren A."/>
            <person name="Chaudhuri R.R."/>
            <person name="La Ragione R."/>
            <person name="Hildebrand F."/>
            <person name="Pallen M.J."/>
        </authorList>
    </citation>
    <scope>NUCLEOTIDE SEQUENCE</scope>
    <source>
        <strain evidence="2">CHK193-30670</strain>
    </source>
</reference>
<feature type="transmembrane region" description="Helical" evidence="1">
    <location>
        <begin position="35"/>
        <end position="57"/>
    </location>
</feature>
<comment type="caution">
    <text evidence="2">The sequence shown here is derived from an EMBL/GenBank/DDBJ whole genome shotgun (WGS) entry which is preliminary data.</text>
</comment>
<protein>
    <submittedName>
        <fullName evidence="2">Uncharacterized protein</fullName>
    </submittedName>
</protein>
<feature type="transmembrane region" description="Helical" evidence="1">
    <location>
        <begin position="175"/>
        <end position="192"/>
    </location>
</feature>
<sequence>MNYTIYFSVCSLFYIIMLLFVMKKQKGKTDTSNKILRSLATINLVSLIIEIICTISAINIKSDTLFMEIIVRLFLVCLLAWMITFIIYIFTVLYNRKNKSDFEIKKDRKKITIISIILFIISIIMVIILPVEYNFSKIYSYGPAINYVNYFSDVLLIIALIYLFSHYNKTNGSKCTPFFAFIAGGVAMSIIQSYDPRLLLANTIETFVTYMVYFTLNKDENLNFKNKAVTNNEKEK</sequence>
<feature type="transmembrane region" description="Helical" evidence="1">
    <location>
        <begin position="198"/>
        <end position="216"/>
    </location>
</feature>
<dbReference type="EMBL" id="DVMT01000017">
    <property type="protein sequence ID" value="HIU40016.1"/>
    <property type="molecule type" value="Genomic_DNA"/>
</dbReference>
<evidence type="ECO:0000256" key="1">
    <source>
        <dbReference type="SAM" id="Phobius"/>
    </source>
</evidence>
<accession>A0A9D1LII5</accession>
<dbReference type="AlphaFoldDB" id="A0A9D1LII5"/>
<reference evidence="2" key="1">
    <citation type="submission" date="2020-10" db="EMBL/GenBank/DDBJ databases">
        <authorList>
            <person name="Gilroy R."/>
        </authorList>
    </citation>
    <scope>NUCLEOTIDE SEQUENCE</scope>
    <source>
        <strain evidence="2">CHK193-30670</strain>
    </source>
</reference>
<feature type="transmembrane region" description="Helical" evidence="1">
    <location>
        <begin position="69"/>
        <end position="90"/>
    </location>
</feature>
<name>A0A9D1LII5_9FIRM</name>
<dbReference type="Proteomes" id="UP000824074">
    <property type="component" value="Unassembled WGS sequence"/>
</dbReference>
<feature type="transmembrane region" description="Helical" evidence="1">
    <location>
        <begin position="111"/>
        <end position="132"/>
    </location>
</feature>
<keyword evidence="1" id="KW-0812">Transmembrane</keyword>
<feature type="transmembrane region" description="Helical" evidence="1">
    <location>
        <begin position="6"/>
        <end position="23"/>
    </location>
</feature>
<evidence type="ECO:0000313" key="2">
    <source>
        <dbReference type="EMBL" id="HIU40016.1"/>
    </source>
</evidence>
<gene>
    <name evidence="2" type="ORF">IAB68_01770</name>
</gene>
<feature type="transmembrane region" description="Helical" evidence="1">
    <location>
        <begin position="144"/>
        <end position="163"/>
    </location>
</feature>
<organism evidence="2 3">
    <name type="scientific">Candidatus Aphodocola excrementigallinarum</name>
    <dbReference type="NCBI Taxonomy" id="2840670"/>
    <lineage>
        <taxon>Bacteria</taxon>
        <taxon>Bacillati</taxon>
        <taxon>Bacillota</taxon>
        <taxon>Bacilli</taxon>
        <taxon>Candidatus Aphodocola</taxon>
    </lineage>
</organism>
<keyword evidence="1" id="KW-1133">Transmembrane helix</keyword>
<proteinExistence type="predicted"/>
<keyword evidence="1" id="KW-0472">Membrane</keyword>
<evidence type="ECO:0000313" key="3">
    <source>
        <dbReference type="Proteomes" id="UP000824074"/>
    </source>
</evidence>